<accession>A0A212CUA2</accession>
<sequence length="223" mass="25454">MDSFGAWRLRLRPPAAQAAGAPSPPAGSAQIRPNWHRGSPKVGLPQCPQRTWSLRGWLRVWPPAAPASFVYSLRSSWFPDTYREQHKILTRVSFHEMQLRGRNNYIRSWSSRQSLKLPQCHKTAIPLVAGLTGPLWSVLMEFCLCEKKHCIMNAYNTNISTGNCCYGSYFNLINYKGLCVMNTPTSQNITHQNNVITRKRKLKKYAVTVDQNVSAERILVYFL</sequence>
<name>A0A212CUA2_CEREH</name>
<evidence type="ECO:0000313" key="2">
    <source>
        <dbReference type="EMBL" id="OWK09577.1"/>
    </source>
</evidence>
<comment type="caution">
    <text evidence="2">The sequence shown here is derived from an EMBL/GenBank/DDBJ whole genome shotgun (WGS) entry which is preliminary data.</text>
</comment>
<protein>
    <submittedName>
        <fullName evidence="2">Uncharacterized protein</fullName>
    </submittedName>
</protein>
<feature type="compositionally biased region" description="Low complexity" evidence="1">
    <location>
        <begin position="15"/>
        <end position="30"/>
    </location>
</feature>
<dbReference type="AlphaFoldDB" id="A0A212CUA2"/>
<evidence type="ECO:0000313" key="3">
    <source>
        <dbReference type="Proteomes" id="UP000242450"/>
    </source>
</evidence>
<evidence type="ECO:0000256" key="1">
    <source>
        <dbReference type="SAM" id="MobiDB-lite"/>
    </source>
</evidence>
<dbReference type="Proteomes" id="UP000242450">
    <property type="component" value="Chromosome 12"/>
</dbReference>
<keyword evidence="3" id="KW-1185">Reference proteome</keyword>
<feature type="region of interest" description="Disordered" evidence="1">
    <location>
        <begin position="15"/>
        <end position="44"/>
    </location>
</feature>
<dbReference type="EMBL" id="MKHE01000012">
    <property type="protein sequence ID" value="OWK09577.1"/>
    <property type="molecule type" value="Genomic_DNA"/>
</dbReference>
<organism evidence="2 3">
    <name type="scientific">Cervus elaphus hippelaphus</name>
    <name type="common">European red deer</name>
    <dbReference type="NCBI Taxonomy" id="46360"/>
    <lineage>
        <taxon>Eukaryota</taxon>
        <taxon>Metazoa</taxon>
        <taxon>Chordata</taxon>
        <taxon>Craniata</taxon>
        <taxon>Vertebrata</taxon>
        <taxon>Euteleostomi</taxon>
        <taxon>Mammalia</taxon>
        <taxon>Eutheria</taxon>
        <taxon>Laurasiatheria</taxon>
        <taxon>Artiodactyla</taxon>
        <taxon>Ruminantia</taxon>
        <taxon>Pecora</taxon>
        <taxon>Cervidae</taxon>
        <taxon>Cervinae</taxon>
        <taxon>Cervus</taxon>
    </lineage>
</organism>
<reference evidence="2 3" key="1">
    <citation type="journal article" date="2018" name="Mol. Genet. Genomics">
        <title>The red deer Cervus elaphus genome CerEla1.0: sequencing, annotating, genes, and chromosomes.</title>
        <authorList>
            <person name="Bana N.A."/>
            <person name="Nyiri A."/>
            <person name="Nagy J."/>
            <person name="Frank K."/>
            <person name="Nagy T."/>
            <person name="Steger V."/>
            <person name="Schiller M."/>
            <person name="Lakatos P."/>
            <person name="Sugar L."/>
            <person name="Horn P."/>
            <person name="Barta E."/>
            <person name="Orosz L."/>
        </authorList>
    </citation>
    <scope>NUCLEOTIDE SEQUENCE [LARGE SCALE GENOMIC DNA]</scope>
    <source>
        <strain evidence="2">Hungarian</strain>
    </source>
</reference>
<gene>
    <name evidence="2" type="ORF">Celaphus_00006031</name>
</gene>
<proteinExistence type="predicted"/>